<organism evidence="1 2">
    <name type="scientific">Fusarium decemcellulare</name>
    <dbReference type="NCBI Taxonomy" id="57161"/>
    <lineage>
        <taxon>Eukaryota</taxon>
        <taxon>Fungi</taxon>
        <taxon>Dikarya</taxon>
        <taxon>Ascomycota</taxon>
        <taxon>Pezizomycotina</taxon>
        <taxon>Sordariomycetes</taxon>
        <taxon>Hypocreomycetidae</taxon>
        <taxon>Hypocreales</taxon>
        <taxon>Nectriaceae</taxon>
        <taxon>Fusarium</taxon>
        <taxon>Fusarium decemcellulare species complex</taxon>
    </lineage>
</organism>
<reference evidence="1" key="1">
    <citation type="submission" date="2022-08" db="EMBL/GenBank/DDBJ databases">
        <title>Genome Sequence of Fusarium decemcellulare.</title>
        <authorList>
            <person name="Buettner E."/>
        </authorList>
    </citation>
    <scope>NUCLEOTIDE SEQUENCE</scope>
    <source>
        <strain evidence="1">Babe19</strain>
    </source>
</reference>
<accession>A0ACC1T0U5</accession>
<comment type="caution">
    <text evidence="1">The sequence shown here is derived from an EMBL/GenBank/DDBJ whole genome shotgun (WGS) entry which is preliminary data.</text>
</comment>
<evidence type="ECO:0000313" key="2">
    <source>
        <dbReference type="Proteomes" id="UP001148629"/>
    </source>
</evidence>
<dbReference type="EMBL" id="JANRMS010000007">
    <property type="protein sequence ID" value="KAJ3550110.1"/>
    <property type="molecule type" value="Genomic_DNA"/>
</dbReference>
<protein>
    <submittedName>
        <fullName evidence="1">Uncharacterized protein</fullName>
    </submittedName>
</protein>
<evidence type="ECO:0000313" key="1">
    <source>
        <dbReference type="EMBL" id="KAJ3550110.1"/>
    </source>
</evidence>
<name>A0ACC1T0U5_9HYPO</name>
<sequence length="765" mass="83908">MFPRYIFSAFLALGLLICTISGAPIIEGSLLGRSEYELRYSKYPGTWSFGVFSKGYKNKQEAVDTFNVNTATKTLTVESMWNGYDTTPNRLRLKYILKTCWEKTGLKTSDLKFVRGKQVQNPSMEKAIATCHEAMNMGKWADIEVSPTSNGSGKKCWEAFERTDFSQVIYEFIRTFDVPKKLIGIKILAVNFNLAATLMLYLQSRLLHPRPTKSTSSSTTATRLAIKPEDFPSRTSDCDGPPGLIASLVAVVDDEVIWSVVDEGVEIGGVPIVVVGRGAEVMKEVTSRLQPEYDAVHTCLEVDTAIDEIPQLLSGKNTPMSSGIGTNMTRKPDEKRPLPRAILVGGGLSPDEYNQIREAVKAKLGSEAPDGVSWLKSTREMYPSDHAQGEPPIELIEQVARKMLDACHSRDTSSAHCLTMKSTLKLALLGAFYAAGVEAFQNPIRKPGPDPSLVYADGHYHLTYTTYDHIEITKATTLGGLIDGETKTIWTDTNKTRNANMWAPEIHRIDDIWYMFYSGCDSTLPCCDSCQTRVLKGCDAAGPSDCEYTYLADLVPPTGSQGGANKDFAFSIDGTYLEIPGEGRFHVLSIINEDALQSIAITKLDTTVWTVEGWHVISIPDQDWEKNTTNSSPNSITAVNEAPHPLYHDGEIWLSYSGSYCGTPNYSLGLLHYNGGDPLKAASWDKIGPVFSQANGNYGTGHNCFFTSPDGSQIWNAFHATSNSGGSCGRDRYTLAQLVTFEPGQTPEFGIPQPLSAVLDPPSGE</sequence>
<dbReference type="Proteomes" id="UP001148629">
    <property type="component" value="Unassembled WGS sequence"/>
</dbReference>
<proteinExistence type="predicted"/>
<keyword evidence="2" id="KW-1185">Reference proteome</keyword>
<gene>
    <name evidence="1" type="ORF">NM208_g146</name>
</gene>